<comment type="caution">
    <text evidence="2">The sequence shown here is derived from an EMBL/GenBank/DDBJ whole genome shotgun (WGS) entry which is preliminary data.</text>
</comment>
<reference evidence="2" key="1">
    <citation type="submission" date="2021-10" db="EMBL/GenBank/DDBJ databases">
        <authorList>
            <person name="Criscuolo A."/>
        </authorList>
    </citation>
    <scope>NUCLEOTIDE SEQUENCE</scope>
    <source>
        <strain evidence="2">CIP111885</strain>
    </source>
</reference>
<keyword evidence="3" id="KW-1185">Reference proteome</keyword>
<dbReference type="Proteomes" id="UP000789845">
    <property type="component" value="Unassembled WGS sequence"/>
</dbReference>
<name>A0A9C7G7N2_9BACI</name>
<dbReference type="EMBL" id="CAKJTG010000006">
    <property type="protein sequence ID" value="CAG9607566.1"/>
    <property type="molecule type" value="Genomic_DNA"/>
</dbReference>
<dbReference type="SUPFAM" id="SSF53335">
    <property type="entry name" value="S-adenosyl-L-methionine-dependent methyltransferases"/>
    <property type="match status" value="1"/>
</dbReference>
<proteinExistence type="predicted"/>
<dbReference type="Pfam" id="PF03848">
    <property type="entry name" value="TehB"/>
    <property type="match status" value="1"/>
</dbReference>
<dbReference type="InterPro" id="IPR015985">
    <property type="entry name" value="TehB-like_dom"/>
</dbReference>
<evidence type="ECO:0000313" key="3">
    <source>
        <dbReference type="Proteomes" id="UP000789845"/>
    </source>
</evidence>
<dbReference type="AlphaFoldDB" id="A0A9C7G7N2"/>
<dbReference type="Gene3D" id="3.40.50.150">
    <property type="entry name" value="Vaccinia Virus protein VP39"/>
    <property type="match status" value="1"/>
</dbReference>
<evidence type="ECO:0000313" key="2">
    <source>
        <dbReference type="EMBL" id="CAG9607566.1"/>
    </source>
</evidence>
<dbReference type="CDD" id="cd02440">
    <property type="entry name" value="AdoMet_MTases"/>
    <property type="match status" value="1"/>
</dbReference>
<accession>A0A9C7G7N2</accession>
<protein>
    <recommendedName>
        <fullName evidence="1">Tellurite resistance methyltransferase TehB-like domain-containing protein</fullName>
    </recommendedName>
</protein>
<dbReference type="RefSeq" id="WP_230495836.1">
    <property type="nucleotide sequence ID" value="NZ_CAKJTG010000006.1"/>
</dbReference>
<organism evidence="2 3">
    <name type="scientific">Pseudoneobacillus rhizosphaerae</name>
    <dbReference type="NCBI Taxonomy" id="2880968"/>
    <lineage>
        <taxon>Bacteria</taxon>
        <taxon>Bacillati</taxon>
        <taxon>Bacillota</taxon>
        <taxon>Bacilli</taxon>
        <taxon>Bacillales</taxon>
        <taxon>Bacillaceae</taxon>
        <taxon>Pseudoneobacillus</taxon>
    </lineage>
</organism>
<sequence>MNSKTKWDLKHKERLEELKDPAVNPRLMNLSAYLNGDTALDIACGLGANSMFLARMNYQVEAIDISDVAINFVLEQATKNGLKIHPRVCDLTVLDRVEWQNHSFNLVVMTYYLDRLLFPIVKSLVQKDGYFFMETFYQTPQNQNNGVSNQYKLQSNELLAEFSEWKILFFEENEQEGRQTIFCQKPVL</sequence>
<dbReference type="InterPro" id="IPR029063">
    <property type="entry name" value="SAM-dependent_MTases_sf"/>
</dbReference>
<gene>
    <name evidence="2" type="ORF">NEOCIP111885_01258</name>
</gene>
<evidence type="ECO:0000259" key="1">
    <source>
        <dbReference type="Pfam" id="PF03848"/>
    </source>
</evidence>
<feature type="domain" description="Tellurite resistance methyltransferase TehB-like" evidence="1">
    <location>
        <begin position="37"/>
        <end position="176"/>
    </location>
</feature>